<organism evidence="9 10">
    <name type="scientific">Ignisphaera aggregans (strain DSM 17230 / JCM 13409 / AQ1.S1)</name>
    <dbReference type="NCBI Taxonomy" id="583356"/>
    <lineage>
        <taxon>Archaea</taxon>
        <taxon>Thermoproteota</taxon>
        <taxon>Thermoprotei</taxon>
        <taxon>Desulfurococcales</taxon>
        <taxon>Desulfurococcaceae</taxon>
        <taxon>Ignisphaera</taxon>
    </lineage>
</organism>
<keyword evidence="6 7" id="KW-0687">Ribonucleoprotein</keyword>
<dbReference type="HAMAP" id="MF_00803">
    <property type="entry name" value="Nop10"/>
    <property type="match status" value="1"/>
</dbReference>
<dbReference type="GO" id="GO:0030515">
    <property type="term" value="F:snoRNA binding"/>
    <property type="evidence" value="ECO:0007669"/>
    <property type="project" value="InterPro"/>
</dbReference>
<dbReference type="PANTHER" id="PTHR13305">
    <property type="entry name" value="RIBOSOME BIOGENESIS PROTEIN NOP10"/>
    <property type="match status" value="1"/>
</dbReference>
<dbReference type="KEGG" id="iag:Igag_0139"/>
<dbReference type="NCBIfam" id="NF009623">
    <property type="entry name" value="PRK13130.1"/>
    <property type="match status" value="1"/>
</dbReference>
<evidence type="ECO:0000256" key="3">
    <source>
        <dbReference type="ARBA" id="ARBA00018821"/>
    </source>
</evidence>
<evidence type="ECO:0000256" key="2">
    <source>
        <dbReference type="ARBA" id="ARBA00009462"/>
    </source>
</evidence>
<evidence type="ECO:0000256" key="5">
    <source>
        <dbReference type="ARBA" id="ARBA00022552"/>
    </source>
</evidence>
<dbReference type="SUPFAM" id="SSF144210">
    <property type="entry name" value="Nop10-like SnoRNP"/>
    <property type="match status" value="1"/>
</dbReference>
<dbReference type="Proteomes" id="UP000001304">
    <property type="component" value="Chromosome"/>
</dbReference>
<protein>
    <recommendedName>
        <fullName evidence="3 7">Ribosome biogenesis protein Nop10</fullName>
    </recommendedName>
</protein>
<gene>
    <name evidence="7" type="primary">nop10</name>
    <name evidence="9" type="ordered locus">Igag_0139</name>
</gene>
<dbReference type="GO" id="GO:1990904">
    <property type="term" value="C:ribonucleoprotein complex"/>
    <property type="evidence" value="ECO:0007669"/>
    <property type="project" value="UniProtKB-KW"/>
</dbReference>
<dbReference type="STRING" id="583356.Igag_0139"/>
<proteinExistence type="inferred from homology"/>
<dbReference type="PROSITE" id="PS01300">
    <property type="entry name" value="RECR"/>
    <property type="match status" value="1"/>
</dbReference>
<dbReference type="Gene3D" id="2.20.28.40">
    <property type="entry name" value="H/ACA ribonucleoprotein complex, subunit Nop10"/>
    <property type="match status" value="1"/>
</dbReference>
<keyword evidence="4 7" id="KW-0690">Ribosome biogenesis</keyword>
<accession>E0SPW8</accession>
<dbReference type="GO" id="GO:0006281">
    <property type="term" value="P:DNA repair"/>
    <property type="evidence" value="ECO:0007669"/>
    <property type="project" value="InterPro"/>
</dbReference>
<dbReference type="InterPro" id="IPR007264">
    <property type="entry name" value="H/ACA_rnp_Nop10"/>
</dbReference>
<comment type="function">
    <text evidence="1 7">Involved in ribosome biogenesis; more specifically in 18S rRNA pseudouridylation and in cleavage of pre-rRNA.</text>
</comment>
<sequence>MKWLMRKCPICNRYTLKDLCPICKAPTRSPHPHRFSPEDRYVEYRVKSKLSRYLQQD</sequence>
<feature type="domain" description="RecR protein" evidence="8">
    <location>
        <begin position="8"/>
        <end position="29"/>
    </location>
</feature>
<evidence type="ECO:0000256" key="4">
    <source>
        <dbReference type="ARBA" id="ARBA00022517"/>
    </source>
</evidence>
<evidence type="ECO:0000313" key="10">
    <source>
        <dbReference type="Proteomes" id="UP000001304"/>
    </source>
</evidence>
<dbReference type="GO" id="GO:0046872">
    <property type="term" value="F:metal ion binding"/>
    <property type="evidence" value="ECO:0007669"/>
    <property type="project" value="InterPro"/>
</dbReference>
<evidence type="ECO:0000259" key="8">
    <source>
        <dbReference type="PROSITE" id="PS01300"/>
    </source>
</evidence>
<evidence type="ECO:0000256" key="1">
    <source>
        <dbReference type="ARBA" id="ARBA00002325"/>
    </source>
</evidence>
<dbReference type="GO" id="GO:0006310">
    <property type="term" value="P:DNA recombination"/>
    <property type="evidence" value="ECO:0007669"/>
    <property type="project" value="InterPro"/>
</dbReference>
<name>E0SPW8_IGNAA</name>
<evidence type="ECO:0000313" key="9">
    <source>
        <dbReference type="EMBL" id="ADM26990.1"/>
    </source>
</evidence>
<dbReference type="EMBL" id="CP002098">
    <property type="protein sequence ID" value="ADM26990.1"/>
    <property type="molecule type" value="Genomic_DNA"/>
</dbReference>
<dbReference type="InterPro" id="IPR036756">
    <property type="entry name" value="H/ACA_rnp_Nop10_sf"/>
</dbReference>
<comment type="similarity">
    <text evidence="2 7">Belongs to the NOP10 family.</text>
</comment>
<dbReference type="InterPro" id="IPR023532">
    <property type="entry name" value="Nop10_arc-typ"/>
</dbReference>
<dbReference type="InterPro" id="IPR015967">
    <property type="entry name" value="Rcmb_RecR_Znf"/>
</dbReference>
<evidence type="ECO:0000256" key="6">
    <source>
        <dbReference type="ARBA" id="ARBA00023274"/>
    </source>
</evidence>
<dbReference type="Pfam" id="PF04135">
    <property type="entry name" value="Nop10p"/>
    <property type="match status" value="1"/>
</dbReference>
<dbReference type="HOGENOM" id="CLU_196480_1_0_2"/>
<evidence type="ECO:0000256" key="7">
    <source>
        <dbReference type="HAMAP-Rule" id="MF_00803"/>
    </source>
</evidence>
<dbReference type="GO" id="GO:0001522">
    <property type="term" value="P:pseudouridine synthesis"/>
    <property type="evidence" value="ECO:0007669"/>
    <property type="project" value="InterPro"/>
</dbReference>
<dbReference type="AlphaFoldDB" id="E0SPW8"/>
<dbReference type="GO" id="GO:0006364">
    <property type="term" value="P:rRNA processing"/>
    <property type="evidence" value="ECO:0007669"/>
    <property type="project" value="UniProtKB-UniRule"/>
</dbReference>
<keyword evidence="5 7" id="KW-0698">rRNA processing</keyword>
<keyword evidence="10" id="KW-1185">Reference proteome</keyword>
<reference evidence="9 10" key="1">
    <citation type="journal article" date="2010" name="Stand. Genomic Sci.">
        <title>Complete genome sequence of Ignisphaera aggregans type strain (AQ1.S1).</title>
        <authorList>
            <person name="Goker M."/>
            <person name="Held B."/>
            <person name="Lapidus A."/>
            <person name="Nolan M."/>
            <person name="Spring S."/>
            <person name="Yasawong M."/>
            <person name="Lucas S."/>
            <person name="Glavina Del Rio T."/>
            <person name="Tice H."/>
            <person name="Cheng J.F."/>
            <person name="Goodwin L."/>
            <person name="Tapia R."/>
            <person name="Pitluck S."/>
            <person name="Liolios K."/>
            <person name="Ivanova N."/>
            <person name="Mavromatis K."/>
            <person name="Mikhailova N."/>
            <person name="Pati A."/>
            <person name="Chen A."/>
            <person name="Palaniappan K."/>
            <person name="Brambilla E."/>
            <person name="Land M."/>
            <person name="Hauser L."/>
            <person name="Chang Y.J."/>
            <person name="Jeffries C.D."/>
            <person name="Brettin T."/>
            <person name="Detter J.C."/>
            <person name="Han C."/>
            <person name="Rohde M."/>
            <person name="Sikorski J."/>
            <person name="Woyke T."/>
            <person name="Bristow J."/>
            <person name="Eisen J.A."/>
            <person name="Markowitz V."/>
            <person name="Hugenholtz P."/>
            <person name="Kyrpides N.C."/>
            <person name="Klenk H.P."/>
        </authorList>
    </citation>
    <scope>NUCLEOTIDE SEQUENCE [LARGE SCALE GENOMIC DNA]</scope>
    <source>
        <strain evidence="10">DSM 17230 / JCM 13409 / AQ1.S1</strain>
    </source>
</reference>
<dbReference type="PANTHER" id="PTHR13305:SF0">
    <property type="entry name" value="H_ACA RIBONUCLEOPROTEIN COMPLEX SUBUNIT 3"/>
    <property type="match status" value="1"/>
</dbReference>